<dbReference type="Proteomes" id="UP000585474">
    <property type="component" value="Unassembled WGS sequence"/>
</dbReference>
<evidence type="ECO:0000313" key="3">
    <source>
        <dbReference type="Proteomes" id="UP000585474"/>
    </source>
</evidence>
<keyword evidence="2" id="KW-0418">Kinase</keyword>
<reference evidence="2 3" key="1">
    <citation type="submission" date="2019-07" db="EMBL/GenBank/DDBJ databases">
        <title>De Novo Assembly of kiwifruit Actinidia rufa.</title>
        <authorList>
            <person name="Sugita-Konishi S."/>
            <person name="Sato K."/>
            <person name="Mori E."/>
            <person name="Abe Y."/>
            <person name="Kisaki G."/>
            <person name="Hamano K."/>
            <person name="Suezawa K."/>
            <person name="Otani M."/>
            <person name="Fukuda T."/>
            <person name="Manabe T."/>
            <person name="Gomi K."/>
            <person name="Tabuchi M."/>
            <person name="Akimitsu K."/>
            <person name="Kataoka I."/>
        </authorList>
    </citation>
    <scope>NUCLEOTIDE SEQUENCE [LARGE SCALE GENOMIC DNA]</scope>
    <source>
        <strain evidence="3">cv. Fuchu</strain>
    </source>
</reference>
<feature type="compositionally biased region" description="Basic and acidic residues" evidence="1">
    <location>
        <begin position="71"/>
        <end position="84"/>
    </location>
</feature>
<evidence type="ECO:0000313" key="2">
    <source>
        <dbReference type="EMBL" id="GFZ14037.1"/>
    </source>
</evidence>
<organism evidence="2 3">
    <name type="scientific">Actinidia rufa</name>
    <dbReference type="NCBI Taxonomy" id="165716"/>
    <lineage>
        <taxon>Eukaryota</taxon>
        <taxon>Viridiplantae</taxon>
        <taxon>Streptophyta</taxon>
        <taxon>Embryophyta</taxon>
        <taxon>Tracheophyta</taxon>
        <taxon>Spermatophyta</taxon>
        <taxon>Magnoliopsida</taxon>
        <taxon>eudicotyledons</taxon>
        <taxon>Gunneridae</taxon>
        <taxon>Pentapetalae</taxon>
        <taxon>asterids</taxon>
        <taxon>Ericales</taxon>
        <taxon>Actinidiaceae</taxon>
        <taxon>Actinidia</taxon>
    </lineage>
</organism>
<feature type="compositionally biased region" description="Basic and acidic residues" evidence="1">
    <location>
        <begin position="654"/>
        <end position="668"/>
    </location>
</feature>
<dbReference type="GO" id="GO:0016301">
    <property type="term" value="F:kinase activity"/>
    <property type="evidence" value="ECO:0007669"/>
    <property type="project" value="UniProtKB-KW"/>
</dbReference>
<feature type="compositionally biased region" description="Basic and acidic residues" evidence="1">
    <location>
        <begin position="634"/>
        <end position="646"/>
    </location>
</feature>
<sequence>MSRARDSMDLDPQCPHSANCGLGREQNPKRSINGEGKSNHRRSRSSADTDGFDRPTRRREARSPMQDLQDQMDHRRGKASEEVLRAQIPHIGFGGRYERIDAEDQATNSVGGEDMAKFYVGSSSPNRDGKEGQRKEKHRQVVLLLTITNGWRSGEEEPEIPVLVSSREGAPMHGLQTTLGGSQREIQDRTGAAVTGNAGLLGYSEKGIWFGLFCPRRVVERALSGCRTELCHRNGSSARSIWCNRIKRGRMKPNTGGVCSVWVAVELERTGQSPVDRIPPSVRLMSFSRRELNLMAKRTTWLQTRGETTEPNYANKYCRAVRLWTERKPVRTKLGLGTVYGSVEGAHFGWKAVVRQWAWRDRTHPAQDGIELGAQCMELCSAKQGAGFFSARPCTICGSAFGQKLNRKLNGIAISRTNGRTCSIKTCHWAEWVKSMKIGPGVLGPSQMSVCGAKKGGVEGGRLGSRWEEACSARSPLQLGKIHFLVGIRRNAEIMLIELYLFDVCMMLYCSKRWSHECVALVGEESVIVKVLVVKARISFLKNRIIISLMLSSQTYDPNAPTAQNRAGPSTPRHKDDRRNMAEGQNSPDDSRCGGFHGSPSNHRNSPDFKKRDAMRELSELGRIETGGGSGRKWGVDDVERLDSQRDSPVSAGRMKETPRNRDLDRERAVAEAKVWGENWRERKRANAMGSFDGTNE</sequence>
<name>A0A7J0GT74_9ERIC</name>
<feature type="compositionally biased region" description="Basic and acidic residues" evidence="1">
    <location>
        <begin position="45"/>
        <end position="55"/>
    </location>
</feature>
<keyword evidence="2" id="KW-0808">Transferase</keyword>
<dbReference type="EMBL" id="BJWL01000024">
    <property type="protein sequence ID" value="GFZ14037.1"/>
    <property type="molecule type" value="Genomic_DNA"/>
</dbReference>
<feature type="compositionally biased region" description="Basic and acidic residues" evidence="1">
    <location>
        <begin position="605"/>
        <end position="623"/>
    </location>
</feature>
<gene>
    <name evidence="2" type="ORF">Acr_24g0002270</name>
</gene>
<protein>
    <submittedName>
        <fullName evidence="2">Protein kinase superfamily protein</fullName>
    </submittedName>
</protein>
<proteinExistence type="predicted"/>
<evidence type="ECO:0000256" key="1">
    <source>
        <dbReference type="SAM" id="MobiDB-lite"/>
    </source>
</evidence>
<accession>A0A7J0GT74</accession>
<feature type="region of interest" description="Disordered" evidence="1">
    <location>
        <begin position="557"/>
        <end position="668"/>
    </location>
</feature>
<dbReference type="AlphaFoldDB" id="A0A7J0GT74"/>
<feature type="region of interest" description="Disordered" evidence="1">
    <location>
        <begin position="1"/>
        <end position="87"/>
    </location>
</feature>
<feature type="compositionally biased region" description="Polar residues" evidence="1">
    <location>
        <begin position="557"/>
        <end position="568"/>
    </location>
</feature>
<comment type="caution">
    <text evidence="2">The sequence shown here is derived from an EMBL/GenBank/DDBJ whole genome shotgun (WGS) entry which is preliminary data.</text>
</comment>
<keyword evidence="3" id="KW-1185">Reference proteome</keyword>